<keyword evidence="2" id="KW-1185">Reference proteome</keyword>
<protein>
    <submittedName>
        <fullName evidence="1">Uncharacterized protein</fullName>
    </submittedName>
</protein>
<proteinExistence type="predicted"/>
<evidence type="ECO:0000313" key="2">
    <source>
        <dbReference type="Proteomes" id="UP000177625"/>
    </source>
</evidence>
<name>A0A1E1M7Q7_RHYSE</name>
<evidence type="ECO:0000313" key="1">
    <source>
        <dbReference type="EMBL" id="CZT45129.1"/>
    </source>
</evidence>
<organism evidence="1 2">
    <name type="scientific">Rhynchosporium secalis</name>
    <name type="common">Barley scald fungus</name>
    <dbReference type="NCBI Taxonomy" id="38038"/>
    <lineage>
        <taxon>Eukaryota</taxon>
        <taxon>Fungi</taxon>
        <taxon>Dikarya</taxon>
        <taxon>Ascomycota</taxon>
        <taxon>Pezizomycotina</taxon>
        <taxon>Leotiomycetes</taxon>
        <taxon>Helotiales</taxon>
        <taxon>Ploettnerulaceae</taxon>
        <taxon>Rhynchosporium</taxon>
    </lineage>
</organism>
<reference evidence="2" key="1">
    <citation type="submission" date="2016-03" db="EMBL/GenBank/DDBJ databases">
        <authorList>
            <person name="Guldener U."/>
        </authorList>
    </citation>
    <scope>NUCLEOTIDE SEQUENCE [LARGE SCALE GENOMIC DNA]</scope>
</reference>
<dbReference type="Proteomes" id="UP000177625">
    <property type="component" value="Unassembled WGS sequence"/>
</dbReference>
<dbReference type="EMBL" id="FJVC01000201">
    <property type="protein sequence ID" value="CZT45129.1"/>
    <property type="molecule type" value="Genomic_DNA"/>
</dbReference>
<accession>A0A1E1M7Q7</accession>
<dbReference type="AlphaFoldDB" id="A0A1E1M7Q7"/>
<sequence>MQGTQTRSEKSGSRLVPVLSYPVTCGQKQSPDVSFPGSWLLVQPHSETDWISRYAPALPPFAM</sequence>
<gene>
    <name evidence="1" type="ORF">RSE6_05412</name>
</gene>